<gene>
    <name evidence="1" type="ORF">NDU88_000044</name>
</gene>
<comment type="caution">
    <text evidence="1">The sequence shown here is derived from an EMBL/GenBank/DDBJ whole genome shotgun (WGS) entry which is preliminary data.</text>
</comment>
<evidence type="ECO:0000313" key="1">
    <source>
        <dbReference type="EMBL" id="KAJ1212380.1"/>
    </source>
</evidence>
<dbReference type="EMBL" id="JANPWB010000001">
    <property type="protein sequence ID" value="KAJ1212380.1"/>
    <property type="molecule type" value="Genomic_DNA"/>
</dbReference>
<proteinExistence type="predicted"/>
<reference evidence="1" key="1">
    <citation type="journal article" date="2022" name="bioRxiv">
        <title>Sequencing and chromosome-scale assembly of the giantPleurodeles waltlgenome.</title>
        <authorList>
            <person name="Brown T."/>
            <person name="Elewa A."/>
            <person name="Iarovenko S."/>
            <person name="Subramanian E."/>
            <person name="Araus A.J."/>
            <person name="Petzold A."/>
            <person name="Susuki M."/>
            <person name="Suzuki K.-i.T."/>
            <person name="Hayashi T."/>
            <person name="Toyoda A."/>
            <person name="Oliveira C."/>
            <person name="Osipova E."/>
            <person name="Leigh N.D."/>
            <person name="Simon A."/>
            <person name="Yun M.H."/>
        </authorList>
    </citation>
    <scope>NUCLEOTIDE SEQUENCE</scope>
    <source>
        <strain evidence="1">20211129_DDA</strain>
        <tissue evidence="1">Liver</tissue>
    </source>
</reference>
<name>A0AAV7WHT7_PLEWA</name>
<sequence length="219" mass="23749">MSPGLGAVPSGTRLCLLEHRPCGLCHLVHRHMGGATWNPVVSPGTQAVQVVSSGTQAHGRCHMEPSSVSWNTGRASCVIWYTGTWAVPHGTQQCLLEHRPCKLCHLVHRHMGRAIWNPVGSPGTQAVQVVSSGTQAHGRCHMEPSSVSWNTGRASCVIWYTGTWAVPPGTRRYLLEHRPCRLCHTTWNPAVSPGTQAVRAVSSGTQAHGPCHLEHRLSH</sequence>
<evidence type="ECO:0000313" key="2">
    <source>
        <dbReference type="Proteomes" id="UP001066276"/>
    </source>
</evidence>
<keyword evidence="2" id="KW-1185">Reference proteome</keyword>
<accession>A0AAV7WHT7</accession>
<dbReference type="AlphaFoldDB" id="A0AAV7WHT7"/>
<protein>
    <submittedName>
        <fullName evidence="1">Uncharacterized protein</fullName>
    </submittedName>
</protein>
<organism evidence="1 2">
    <name type="scientific">Pleurodeles waltl</name>
    <name type="common">Iberian ribbed newt</name>
    <dbReference type="NCBI Taxonomy" id="8319"/>
    <lineage>
        <taxon>Eukaryota</taxon>
        <taxon>Metazoa</taxon>
        <taxon>Chordata</taxon>
        <taxon>Craniata</taxon>
        <taxon>Vertebrata</taxon>
        <taxon>Euteleostomi</taxon>
        <taxon>Amphibia</taxon>
        <taxon>Batrachia</taxon>
        <taxon>Caudata</taxon>
        <taxon>Salamandroidea</taxon>
        <taxon>Salamandridae</taxon>
        <taxon>Pleurodelinae</taxon>
        <taxon>Pleurodeles</taxon>
    </lineage>
</organism>
<dbReference type="Proteomes" id="UP001066276">
    <property type="component" value="Chromosome 1_1"/>
</dbReference>